<dbReference type="Proteomes" id="UP000663827">
    <property type="component" value="Unassembled WGS sequence"/>
</dbReference>
<proteinExistence type="predicted"/>
<sequence length="185" mass="20126">MSPEPDWARLARQTIRTTKTAPPTSATTTPIDAPTSTSPNQSYNVLRLTQLPARALSIMSKKMFGTSVGPVEGSPAGQHHQILLGTLEYTVVAFQLAKPVATPARFVRVAGESAKDDDTRRKHEEEAETAAVTAIGLQMAVMNFATGALVIARRFLDGRKVWRLTLGLTVHKNGSEMRFTLRLSV</sequence>
<evidence type="ECO:0000313" key="2">
    <source>
        <dbReference type="EMBL" id="CAE7148894.1"/>
    </source>
</evidence>
<dbReference type="AlphaFoldDB" id="A0A8H3HVL8"/>
<dbReference type="EMBL" id="CAJNJQ010001767">
    <property type="protein sequence ID" value="CAE7148894.1"/>
    <property type="molecule type" value="Genomic_DNA"/>
</dbReference>
<feature type="compositionally biased region" description="Low complexity" evidence="1">
    <location>
        <begin position="17"/>
        <end position="39"/>
    </location>
</feature>
<comment type="caution">
    <text evidence="2">The sequence shown here is derived from an EMBL/GenBank/DDBJ whole genome shotgun (WGS) entry which is preliminary data.</text>
</comment>
<protein>
    <submittedName>
        <fullName evidence="2">Uncharacterized protein</fullName>
    </submittedName>
</protein>
<organism evidence="2 3">
    <name type="scientific">Rhizoctonia solani</name>
    <dbReference type="NCBI Taxonomy" id="456999"/>
    <lineage>
        <taxon>Eukaryota</taxon>
        <taxon>Fungi</taxon>
        <taxon>Dikarya</taxon>
        <taxon>Basidiomycota</taxon>
        <taxon>Agaricomycotina</taxon>
        <taxon>Agaricomycetes</taxon>
        <taxon>Cantharellales</taxon>
        <taxon>Ceratobasidiaceae</taxon>
        <taxon>Rhizoctonia</taxon>
    </lineage>
</organism>
<evidence type="ECO:0000256" key="1">
    <source>
        <dbReference type="SAM" id="MobiDB-lite"/>
    </source>
</evidence>
<accession>A0A8H3HVL8</accession>
<evidence type="ECO:0000313" key="3">
    <source>
        <dbReference type="Proteomes" id="UP000663827"/>
    </source>
</evidence>
<name>A0A8H3HVL8_9AGAM</name>
<reference evidence="2" key="1">
    <citation type="submission" date="2021-01" db="EMBL/GenBank/DDBJ databases">
        <authorList>
            <person name="Kaushik A."/>
        </authorList>
    </citation>
    <scope>NUCLEOTIDE SEQUENCE</scope>
    <source>
        <strain evidence="2">AG5</strain>
    </source>
</reference>
<gene>
    <name evidence="2" type="ORF">RDB_LOCUS86413</name>
</gene>
<feature type="region of interest" description="Disordered" evidence="1">
    <location>
        <begin position="1"/>
        <end position="42"/>
    </location>
</feature>